<dbReference type="SMART" id="SM01209">
    <property type="entry name" value="GARS_A"/>
    <property type="match status" value="1"/>
</dbReference>
<comment type="similarity">
    <text evidence="9 12">Belongs to the GARS family.</text>
</comment>
<dbReference type="InterPro" id="IPR016185">
    <property type="entry name" value="PreATP-grasp_dom_sf"/>
</dbReference>
<evidence type="ECO:0000256" key="4">
    <source>
        <dbReference type="ARBA" id="ARBA00013255"/>
    </source>
</evidence>
<evidence type="ECO:0000256" key="6">
    <source>
        <dbReference type="ARBA" id="ARBA00022741"/>
    </source>
</evidence>
<reference evidence="15 16" key="1">
    <citation type="submission" date="2019-09" db="EMBL/GenBank/DDBJ databases">
        <title>Phylogeny of genus Pseudoclavibacter and closely related genus.</title>
        <authorList>
            <person name="Li Y."/>
        </authorList>
    </citation>
    <scope>NUCLEOTIDE SEQUENCE [LARGE SCALE GENOMIC DNA]</scope>
    <source>
        <strain evidence="15 16">THG-MD12</strain>
    </source>
</reference>
<protein>
    <recommendedName>
        <fullName evidence="4 12">Phosphoribosylamine--glycine ligase</fullName>
        <ecNumber evidence="4 12">6.3.4.13</ecNumber>
    </recommendedName>
    <alternativeName>
        <fullName evidence="12">GARS</fullName>
    </alternativeName>
    <alternativeName>
        <fullName evidence="10 12">Glycinamide ribonucleotide synthetase</fullName>
    </alternativeName>
    <alternativeName>
        <fullName evidence="11 12">Phosphoribosylglycinamide synthetase</fullName>
    </alternativeName>
</protein>
<dbReference type="NCBIfam" id="TIGR00877">
    <property type="entry name" value="purD"/>
    <property type="match status" value="1"/>
</dbReference>
<dbReference type="InterPro" id="IPR020561">
    <property type="entry name" value="PRibGlycinamid_synth_ATP-grasp"/>
</dbReference>
<evidence type="ECO:0000256" key="2">
    <source>
        <dbReference type="ARBA" id="ARBA00001946"/>
    </source>
</evidence>
<comment type="pathway">
    <text evidence="3 12">Purine metabolism; IMP biosynthesis via de novo pathway; N(1)-(5-phospho-D-ribosyl)glycinamide from 5-phospho-alpha-D-ribose 1-diphosphate: step 2/2.</text>
</comment>
<dbReference type="HAMAP" id="MF_00138">
    <property type="entry name" value="GARS"/>
    <property type="match status" value="1"/>
</dbReference>
<dbReference type="OrthoDB" id="9807240at2"/>
<evidence type="ECO:0000256" key="7">
    <source>
        <dbReference type="ARBA" id="ARBA00022755"/>
    </source>
</evidence>
<evidence type="ECO:0000256" key="13">
    <source>
        <dbReference type="PROSITE-ProRule" id="PRU00409"/>
    </source>
</evidence>
<dbReference type="GO" id="GO:0005524">
    <property type="term" value="F:ATP binding"/>
    <property type="evidence" value="ECO:0007669"/>
    <property type="project" value="UniProtKB-UniRule"/>
</dbReference>
<dbReference type="Pfam" id="PF02844">
    <property type="entry name" value="GARS_N"/>
    <property type="match status" value="1"/>
</dbReference>
<evidence type="ECO:0000256" key="5">
    <source>
        <dbReference type="ARBA" id="ARBA00022598"/>
    </source>
</evidence>
<evidence type="ECO:0000313" key="16">
    <source>
        <dbReference type="Proteomes" id="UP000490386"/>
    </source>
</evidence>
<evidence type="ECO:0000256" key="9">
    <source>
        <dbReference type="ARBA" id="ARBA00038345"/>
    </source>
</evidence>
<feature type="domain" description="ATP-grasp" evidence="14">
    <location>
        <begin position="106"/>
        <end position="311"/>
    </location>
</feature>
<dbReference type="GO" id="GO:0004637">
    <property type="term" value="F:phosphoribosylamine-glycine ligase activity"/>
    <property type="evidence" value="ECO:0007669"/>
    <property type="project" value="UniProtKB-UniRule"/>
</dbReference>
<accession>A0A7J5B494</accession>
<name>A0A7J5B494_9MICO</name>
<dbReference type="GO" id="GO:0009113">
    <property type="term" value="P:purine nucleobase biosynthetic process"/>
    <property type="evidence" value="ECO:0007669"/>
    <property type="project" value="InterPro"/>
</dbReference>
<dbReference type="GO" id="GO:0046872">
    <property type="term" value="F:metal ion binding"/>
    <property type="evidence" value="ECO:0007669"/>
    <property type="project" value="InterPro"/>
</dbReference>
<dbReference type="InterPro" id="IPR011054">
    <property type="entry name" value="Rudment_hybrid_motif"/>
</dbReference>
<dbReference type="Proteomes" id="UP000490386">
    <property type="component" value="Unassembled WGS sequence"/>
</dbReference>
<dbReference type="Pfam" id="PF01071">
    <property type="entry name" value="GARS_A"/>
    <property type="match status" value="1"/>
</dbReference>
<dbReference type="EC" id="6.3.4.13" evidence="4 12"/>
<dbReference type="UniPathway" id="UPA00074">
    <property type="reaction ID" value="UER00125"/>
</dbReference>
<dbReference type="SUPFAM" id="SSF52440">
    <property type="entry name" value="PreATP-grasp domain"/>
    <property type="match status" value="1"/>
</dbReference>
<proteinExistence type="inferred from homology"/>
<gene>
    <name evidence="12 15" type="primary">purD</name>
    <name evidence="15" type="ORF">F8O03_01145</name>
</gene>
<keyword evidence="5 12" id="KW-0436">Ligase</keyword>
<dbReference type="Gene3D" id="3.90.600.10">
    <property type="entry name" value="Phosphoribosylglycinamide synthetase, C-terminal domain"/>
    <property type="match status" value="1"/>
</dbReference>
<organism evidence="15 16">
    <name type="scientific">Pseudoclavibacter terrae</name>
    <dbReference type="NCBI Taxonomy" id="1530195"/>
    <lineage>
        <taxon>Bacteria</taxon>
        <taxon>Bacillati</taxon>
        <taxon>Actinomycetota</taxon>
        <taxon>Actinomycetes</taxon>
        <taxon>Micrococcales</taxon>
        <taxon>Microbacteriaceae</taxon>
        <taxon>Pseudoclavibacter</taxon>
    </lineage>
</organism>
<dbReference type="AlphaFoldDB" id="A0A7J5B494"/>
<dbReference type="Gene3D" id="3.40.50.20">
    <property type="match status" value="1"/>
</dbReference>
<dbReference type="InterPro" id="IPR000115">
    <property type="entry name" value="PRibGlycinamide_synth"/>
</dbReference>
<keyword evidence="6 13" id="KW-0547">Nucleotide-binding</keyword>
<dbReference type="PROSITE" id="PS50975">
    <property type="entry name" value="ATP_GRASP"/>
    <property type="match status" value="1"/>
</dbReference>
<evidence type="ECO:0000256" key="1">
    <source>
        <dbReference type="ARBA" id="ARBA00001936"/>
    </source>
</evidence>
<dbReference type="InterPro" id="IPR020562">
    <property type="entry name" value="PRibGlycinamide_synth_N"/>
</dbReference>
<comment type="caution">
    <text evidence="15">The sequence shown here is derived from an EMBL/GenBank/DDBJ whole genome shotgun (WGS) entry which is preliminary data.</text>
</comment>
<dbReference type="EMBL" id="WBJX01000001">
    <property type="protein sequence ID" value="KAB1638988.1"/>
    <property type="molecule type" value="Genomic_DNA"/>
</dbReference>
<dbReference type="PANTHER" id="PTHR43472:SF1">
    <property type="entry name" value="PHOSPHORIBOSYLAMINE--GLYCINE LIGASE, CHLOROPLASTIC"/>
    <property type="match status" value="1"/>
</dbReference>
<dbReference type="PANTHER" id="PTHR43472">
    <property type="entry name" value="PHOSPHORIBOSYLAMINE--GLYCINE LIGASE"/>
    <property type="match status" value="1"/>
</dbReference>
<keyword evidence="7 12" id="KW-0658">Purine biosynthesis</keyword>
<dbReference type="GO" id="GO:0006189">
    <property type="term" value="P:'de novo' IMP biosynthetic process"/>
    <property type="evidence" value="ECO:0007669"/>
    <property type="project" value="UniProtKB-UniRule"/>
</dbReference>
<evidence type="ECO:0000256" key="10">
    <source>
        <dbReference type="ARBA" id="ARBA00042242"/>
    </source>
</evidence>
<sequence>MRILVLGSGAREHAIVAALHSERAHSIVTAPGNPGIAAESEVIRLDVNNPSLVTEFAKDEGFDLVVIGPEAPLVAGVADALRDAGIPVFGPSKAAAEIEGSKTFAKDVMSRAGVPTGGARLATTLDEAAAAIDEFGAPYVVKADGLASGKGVMVTESREDALIHAEHWLAAGPVLVEEFLDGQEVSQFVFSDGVNVRALPPAQDFKRLLAGDGGPNTGGMGAYTPVPFLGDRFGGERAFSKLIVDQVAKPVVDEMRASGTPFAGLLYCGLIVTSAGIRVIEFNARFGDPETQAVLERLGQPLSELLYASATGTLGHLPEELAIAANAAVTIVLASEGYPEDVQSGRTITGVQDALAEPNVKVLQAATTQRDDDTLVTSGGRILNVVGTGATIAEARAFAYQGLSRIHVDGAQYRADIAELAAREQQS</sequence>
<dbReference type="SMART" id="SM01210">
    <property type="entry name" value="GARS_C"/>
    <property type="match status" value="1"/>
</dbReference>
<evidence type="ECO:0000256" key="11">
    <source>
        <dbReference type="ARBA" id="ARBA00042864"/>
    </source>
</evidence>
<evidence type="ECO:0000256" key="12">
    <source>
        <dbReference type="HAMAP-Rule" id="MF_00138"/>
    </source>
</evidence>
<keyword evidence="8 13" id="KW-0067">ATP-binding</keyword>
<dbReference type="PROSITE" id="PS00184">
    <property type="entry name" value="GARS"/>
    <property type="match status" value="1"/>
</dbReference>
<comment type="cofactor">
    <cofactor evidence="1">
        <name>Mn(2+)</name>
        <dbReference type="ChEBI" id="CHEBI:29035"/>
    </cofactor>
</comment>
<evidence type="ECO:0000313" key="15">
    <source>
        <dbReference type="EMBL" id="KAB1638988.1"/>
    </source>
</evidence>
<dbReference type="SUPFAM" id="SSF56059">
    <property type="entry name" value="Glutathione synthetase ATP-binding domain-like"/>
    <property type="match status" value="1"/>
</dbReference>
<keyword evidence="16" id="KW-1185">Reference proteome</keyword>
<dbReference type="InterPro" id="IPR011761">
    <property type="entry name" value="ATP-grasp"/>
</dbReference>
<comment type="cofactor">
    <cofactor evidence="2">
        <name>Mg(2+)</name>
        <dbReference type="ChEBI" id="CHEBI:18420"/>
    </cofactor>
</comment>
<dbReference type="Pfam" id="PF02843">
    <property type="entry name" value="GARS_C"/>
    <property type="match status" value="1"/>
</dbReference>
<dbReference type="InterPro" id="IPR037123">
    <property type="entry name" value="PRibGlycinamide_synth_C_sf"/>
</dbReference>
<dbReference type="RefSeq" id="WP_151422024.1">
    <property type="nucleotide sequence ID" value="NZ_WBJX01000001.1"/>
</dbReference>
<dbReference type="Gene3D" id="3.30.470.20">
    <property type="entry name" value="ATP-grasp fold, B domain"/>
    <property type="match status" value="1"/>
</dbReference>
<dbReference type="InterPro" id="IPR013815">
    <property type="entry name" value="ATP_grasp_subdomain_1"/>
</dbReference>
<evidence type="ECO:0000256" key="8">
    <source>
        <dbReference type="ARBA" id="ARBA00022840"/>
    </source>
</evidence>
<dbReference type="SUPFAM" id="SSF51246">
    <property type="entry name" value="Rudiment single hybrid motif"/>
    <property type="match status" value="1"/>
</dbReference>
<comment type="catalytic activity">
    <reaction evidence="12">
        <text>5-phospho-beta-D-ribosylamine + glycine + ATP = N(1)-(5-phospho-beta-D-ribosyl)glycinamide + ADP + phosphate + H(+)</text>
        <dbReference type="Rhea" id="RHEA:17453"/>
        <dbReference type="ChEBI" id="CHEBI:15378"/>
        <dbReference type="ChEBI" id="CHEBI:30616"/>
        <dbReference type="ChEBI" id="CHEBI:43474"/>
        <dbReference type="ChEBI" id="CHEBI:57305"/>
        <dbReference type="ChEBI" id="CHEBI:58681"/>
        <dbReference type="ChEBI" id="CHEBI:143788"/>
        <dbReference type="ChEBI" id="CHEBI:456216"/>
        <dbReference type="EC" id="6.3.4.13"/>
    </reaction>
</comment>
<dbReference type="Gene3D" id="3.30.1490.20">
    <property type="entry name" value="ATP-grasp fold, A domain"/>
    <property type="match status" value="1"/>
</dbReference>
<evidence type="ECO:0000259" key="14">
    <source>
        <dbReference type="PROSITE" id="PS50975"/>
    </source>
</evidence>
<dbReference type="InterPro" id="IPR020560">
    <property type="entry name" value="PRibGlycinamide_synth_C-dom"/>
</dbReference>
<dbReference type="InterPro" id="IPR020559">
    <property type="entry name" value="PRibGlycinamide_synth_CS"/>
</dbReference>
<evidence type="ECO:0000256" key="3">
    <source>
        <dbReference type="ARBA" id="ARBA00005174"/>
    </source>
</evidence>